<dbReference type="EnsemblMetazoa" id="RPRC007251-RA">
    <property type="protein sequence ID" value="RPRC007251-PA"/>
    <property type="gene ID" value="RPRC007251"/>
</dbReference>
<dbReference type="SUPFAM" id="SSF49599">
    <property type="entry name" value="TRAF domain-like"/>
    <property type="match status" value="2"/>
</dbReference>
<keyword evidence="2" id="KW-1185">Reference proteome</keyword>
<protein>
    <submittedName>
        <fullName evidence="1">Uncharacterized protein</fullName>
    </submittedName>
</protein>
<dbReference type="VEuPathDB" id="VectorBase:RPRC007251"/>
<proteinExistence type="predicted"/>
<reference evidence="1" key="1">
    <citation type="submission" date="2015-05" db="UniProtKB">
        <authorList>
            <consortium name="EnsemblMetazoa"/>
        </authorList>
    </citation>
    <scope>IDENTIFICATION</scope>
</reference>
<dbReference type="InParanoid" id="T1HT81"/>
<dbReference type="eggNOG" id="KOG3883">
    <property type="taxonomic scope" value="Eukaryota"/>
</dbReference>
<dbReference type="EMBL" id="ACPB03002586">
    <property type="status" value="NOT_ANNOTATED_CDS"/>
    <property type="molecule type" value="Genomic_DNA"/>
</dbReference>
<dbReference type="InterPro" id="IPR008974">
    <property type="entry name" value="TRAF-like"/>
</dbReference>
<evidence type="ECO:0000313" key="1">
    <source>
        <dbReference type="EnsemblMetazoa" id="RPRC007251-PA"/>
    </source>
</evidence>
<evidence type="ECO:0000313" key="2">
    <source>
        <dbReference type="Proteomes" id="UP000015103"/>
    </source>
</evidence>
<dbReference type="Gene3D" id="2.60.210.10">
    <property type="entry name" value="Apoptosis, Tumor Necrosis Factor Receptor Associated Protein 2, Chain A"/>
    <property type="match status" value="2"/>
</dbReference>
<dbReference type="OMA" id="RWAVSFV"/>
<name>T1HT81_RHOPR</name>
<dbReference type="AlphaFoldDB" id="T1HT81"/>
<accession>T1HT81</accession>
<dbReference type="STRING" id="13249.T1HT81"/>
<sequence length="467" mass="54287">MALLYRFVKISDRANSHVFTFVVTRSVTRDLERDITSKEFSCGHHRWAITFSRADKVLGVYLVWRSVSESVRVYVDFTFTILNREHFSVNEAFSGKQVKFTADCPAQGNRNYIPVSDLHTRNFTDTNGEFQLELCMGHVRTVFDTEFRLPHSMFTGLNRSHHHIGAKLPTKIETTYFSFGGFDWNLALYPHGIKEQHSNKDHHYKSGDHRLSLYLNRCTGFDHQCRVRYTVVLGDADRRIDSGVVDDVSDSDGKSYGWHPRARFNDLVYKGVVRVHVEMILANTLSEVVGPMSMGVTAHGVTHCYDRDKQGWTIKTDCHADTIRLHMVYKDIHNVPRNHLRYVSWTAYILRYHNKTVEPIPLPGAPFSHYYAQEVSDEGIIMETDIGIKEFREAGCPYLSEKSQLHVQVEWEESYLLFQATYHKYDDVSRIHNHQMRKEINALQAENYSLERQLFSYQKSISYAHSR</sequence>
<dbReference type="CDD" id="cd00121">
    <property type="entry name" value="MATH"/>
    <property type="match status" value="1"/>
</dbReference>
<organism evidence="1 2">
    <name type="scientific">Rhodnius prolixus</name>
    <name type="common">Triatomid bug</name>
    <dbReference type="NCBI Taxonomy" id="13249"/>
    <lineage>
        <taxon>Eukaryota</taxon>
        <taxon>Metazoa</taxon>
        <taxon>Ecdysozoa</taxon>
        <taxon>Arthropoda</taxon>
        <taxon>Hexapoda</taxon>
        <taxon>Insecta</taxon>
        <taxon>Pterygota</taxon>
        <taxon>Neoptera</taxon>
        <taxon>Paraneoptera</taxon>
        <taxon>Hemiptera</taxon>
        <taxon>Heteroptera</taxon>
        <taxon>Panheteroptera</taxon>
        <taxon>Cimicomorpha</taxon>
        <taxon>Reduviidae</taxon>
        <taxon>Triatominae</taxon>
        <taxon>Rhodnius</taxon>
    </lineage>
</organism>
<dbReference type="HOGENOM" id="CLU_027377_0_0_1"/>
<dbReference type="InterPro" id="IPR002083">
    <property type="entry name" value="MATH/TRAF_dom"/>
</dbReference>
<dbReference type="Proteomes" id="UP000015103">
    <property type="component" value="Unassembled WGS sequence"/>
</dbReference>